<dbReference type="AlphaFoldDB" id="A0A9P0EPJ2"/>
<dbReference type="PANTHER" id="PTHR42057:SF2">
    <property type="entry name" value="F-BOX DOMAIN PROTEIN (AFU_ORTHOLOGUE AFUA_4G00200)-RELATED"/>
    <property type="match status" value="1"/>
</dbReference>
<protein>
    <recommendedName>
        <fullName evidence="4">F-box domain-containing protein</fullName>
    </recommendedName>
</protein>
<dbReference type="OrthoDB" id="3140657at2759"/>
<dbReference type="PANTHER" id="PTHR42057">
    <property type="entry name" value="F-BOX DOMAIN PROTEIN (AFU_ORTHOLOGUE AFUA_4G00200)"/>
    <property type="match status" value="1"/>
</dbReference>
<dbReference type="EMBL" id="CABFOC020000074">
    <property type="protein sequence ID" value="CAH0057322.1"/>
    <property type="molecule type" value="Genomic_DNA"/>
</dbReference>
<gene>
    <name evidence="2" type="ORF">CSOL1703_00007097</name>
</gene>
<organism evidence="2 3">
    <name type="scientific">Clonostachys solani</name>
    <dbReference type="NCBI Taxonomy" id="160281"/>
    <lineage>
        <taxon>Eukaryota</taxon>
        <taxon>Fungi</taxon>
        <taxon>Dikarya</taxon>
        <taxon>Ascomycota</taxon>
        <taxon>Pezizomycotina</taxon>
        <taxon>Sordariomycetes</taxon>
        <taxon>Hypocreomycetidae</taxon>
        <taxon>Hypocreales</taxon>
        <taxon>Bionectriaceae</taxon>
        <taxon>Clonostachys</taxon>
    </lineage>
</organism>
<reference evidence="3" key="1">
    <citation type="submission" date="2019-06" db="EMBL/GenBank/DDBJ databases">
        <authorList>
            <person name="Broberg M."/>
        </authorList>
    </citation>
    <scope>NUCLEOTIDE SEQUENCE [LARGE SCALE GENOMIC DNA]</scope>
</reference>
<keyword evidence="3" id="KW-1185">Reference proteome</keyword>
<feature type="region of interest" description="Disordered" evidence="1">
    <location>
        <begin position="414"/>
        <end position="439"/>
    </location>
</feature>
<reference evidence="2 3" key="2">
    <citation type="submission" date="2021-10" db="EMBL/GenBank/DDBJ databases">
        <authorList>
            <person name="Piombo E."/>
        </authorList>
    </citation>
    <scope>NUCLEOTIDE SEQUENCE [LARGE SCALE GENOMIC DNA]</scope>
</reference>
<sequence length="458" mass="53102">MSLPILPIELVSRIISSLQRPHQVRAVCRQWNSLAIKYAFHTATLLPTEAGYRKWNAVMDSSQLKKAIRTVIIYSHDPDTVESSGFDWCEDEEDNNYTPFQKAVSRIKELDLVSKVSIKFSHESYGVQGGYCEVETKEAREKTLITVFEAIKTRAEEKPDKSTIHALSLQNLQNYPLPEFTSSELFKAVTKDIDELHLDIKEEHNSHGPDWDIYLPELVEFTPYLQEHWLAPLSGQLTKLSLYFTEFWGTMPGTFHGHGLDFPRLQTLTLGQLAISHHDHLDWVLRQKTLKTLRFERCVICPYIRTESDKIGEWRIPTDDWEELPRGAYGFEMDDDALYYFPGTWESMFDKIRTNLPQLVDFQFSWPSWTPVMFDDQTHLGTELSNSRYLVFDIGLCPSRWIEAGHDGILSFGDDDPTVVDEENSETRDPKELNRHKETLAGDQRAFEELLKATYKRQ</sequence>
<evidence type="ECO:0000313" key="2">
    <source>
        <dbReference type="EMBL" id="CAH0057322.1"/>
    </source>
</evidence>
<proteinExistence type="predicted"/>
<accession>A0A9P0EPJ2</accession>
<name>A0A9P0EPJ2_9HYPO</name>
<evidence type="ECO:0000256" key="1">
    <source>
        <dbReference type="SAM" id="MobiDB-lite"/>
    </source>
</evidence>
<dbReference type="Proteomes" id="UP000775872">
    <property type="component" value="Unassembled WGS sequence"/>
</dbReference>
<evidence type="ECO:0008006" key="4">
    <source>
        <dbReference type="Google" id="ProtNLM"/>
    </source>
</evidence>
<feature type="compositionally biased region" description="Basic and acidic residues" evidence="1">
    <location>
        <begin position="425"/>
        <end position="439"/>
    </location>
</feature>
<evidence type="ECO:0000313" key="3">
    <source>
        <dbReference type="Proteomes" id="UP000775872"/>
    </source>
</evidence>
<comment type="caution">
    <text evidence="2">The sequence shown here is derived from an EMBL/GenBank/DDBJ whole genome shotgun (WGS) entry which is preliminary data.</text>
</comment>
<feature type="compositionally biased region" description="Acidic residues" evidence="1">
    <location>
        <begin position="414"/>
        <end position="424"/>
    </location>
</feature>